<evidence type="ECO:0000313" key="1">
    <source>
        <dbReference type="EMBL" id="ERJ79125.1"/>
    </source>
</evidence>
<sequence>MQELIVSIISKNTSLRNRIFRHSGINNPIILQAFSASFERILSIWIEHDLVEPPEKIAEAIMKIEGLFWGEM</sequence>
<dbReference type="AlphaFoldDB" id="U2JH42"/>
<dbReference type="HOGENOM" id="CLU_2720734_0_0_9"/>
<reference evidence="1 2" key="1">
    <citation type="submission" date="2013-06" db="EMBL/GenBank/DDBJ databases">
        <authorList>
            <person name="Weinstock G."/>
            <person name="Sodergren E."/>
            <person name="Lobos E.A."/>
            <person name="Fulton L."/>
            <person name="Fulton R."/>
            <person name="Courtney L."/>
            <person name="Fronick C."/>
            <person name="O'Laughlin M."/>
            <person name="Godfrey J."/>
            <person name="Wilson R.M."/>
            <person name="Miner T."/>
            <person name="Farmer C."/>
            <person name="Delehaunty K."/>
            <person name="Cordes M."/>
            <person name="Minx P."/>
            <person name="Tomlinson C."/>
            <person name="Chen J."/>
            <person name="Wollam A."/>
            <person name="Pepin K.H."/>
            <person name="Bhonagiri V."/>
            <person name="Zhang X."/>
            <person name="Warren W."/>
            <person name="Mitreva M."/>
            <person name="Mardis E.R."/>
            <person name="Wilson R.K."/>
        </authorList>
    </citation>
    <scope>NUCLEOTIDE SEQUENCE [LARGE SCALE GENOMIC DNA]</scope>
    <source>
        <strain evidence="1 2">W1703</strain>
    </source>
</reference>
<evidence type="ECO:0000313" key="2">
    <source>
        <dbReference type="Proteomes" id="UP000016617"/>
    </source>
</evidence>
<organism evidence="1 2">
    <name type="scientific">Streptococcus sobrinus W1703</name>
    <dbReference type="NCBI Taxonomy" id="1227275"/>
    <lineage>
        <taxon>Bacteria</taxon>
        <taxon>Bacillati</taxon>
        <taxon>Bacillota</taxon>
        <taxon>Bacilli</taxon>
        <taxon>Lactobacillales</taxon>
        <taxon>Streptococcaceae</taxon>
        <taxon>Streptococcus</taxon>
    </lineage>
</organism>
<gene>
    <name evidence="1" type="ORF">HMPREF1557_00028</name>
</gene>
<evidence type="ECO:0008006" key="3">
    <source>
        <dbReference type="Google" id="ProtNLM"/>
    </source>
</evidence>
<comment type="caution">
    <text evidence="1">The sequence shown here is derived from an EMBL/GenBank/DDBJ whole genome shotgun (WGS) entry which is preliminary data.</text>
</comment>
<dbReference type="EMBL" id="AWVA01000004">
    <property type="protein sequence ID" value="ERJ79125.1"/>
    <property type="molecule type" value="Genomic_DNA"/>
</dbReference>
<proteinExistence type="predicted"/>
<accession>U2JH42</accession>
<protein>
    <recommendedName>
        <fullName evidence="3">Transcriptional regulator TetR C-terminal Firmicutes type domain-containing protein</fullName>
    </recommendedName>
</protein>
<dbReference type="Proteomes" id="UP000016617">
    <property type="component" value="Unassembled WGS sequence"/>
</dbReference>
<name>U2JH42_9STRE</name>